<evidence type="ECO:0000313" key="3">
    <source>
        <dbReference type="Proteomes" id="UP001058602"/>
    </source>
</evidence>
<accession>A0ABY5LL27</accession>
<dbReference type="Gene3D" id="3.90.550.10">
    <property type="entry name" value="Spore Coat Polysaccharide Biosynthesis Protein SpsA, Chain A"/>
    <property type="match status" value="1"/>
</dbReference>
<evidence type="ECO:0000313" key="2">
    <source>
        <dbReference type="EMBL" id="UUM30470.1"/>
    </source>
</evidence>
<proteinExistence type="predicted"/>
<name>A0ABY5LL27_9VIBR</name>
<feature type="domain" description="Glycosyltransferase 2-like" evidence="1">
    <location>
        <begin position="5"/>
        <end position="153"/>
    </location>
</feature>
<dbReference type="InterPro" id="IPR001173">
    <property type="entry name" value="Glyco_trans_2-like"/>
</dbReference>
<dbReference type="CDD" id="cd00761">
    <property type="entry name" value="Glyco_tranf_GTA_type"/>
    <property type="match status" value="1"/>
</dbReference>
<evidence type="ECO:0000259" key="1">
    <source>
        <dbReference type="Pfam" id="PF00535"/>
    </source>
</evidence>
<dbReference type="Proteomes" id="UP001058602">
    <property type="component" value="Chromosome 1"/>
</dbReference>
<organism evidence="2 3">
    <name type="scientific">Vibrio japonicus</name>
    <dbReference type="NCBI Taxonomy" id="1824638"/>
    <lineage>
        <taxon>Bacteria</taxon>
        <taxon>Pseudomonadati</taxon>
        <taxon>Pseudomonadota</taxon>
        <taxon>Gammaproteobacteria</taxon>
        <taxon>Vibrionales</taxon>
        <taxon>Vibrionaceae</taxon>
        <taxon>Vibrio</taxon>
    </lineage>
</organism>
<dbReference type="RefSeq" id="WP_257084218.1">
    <property type="nucleotide sequence ID" value="NZ_CP102096.1"/>
</dbReference>
<gene>
    <name evidence="2" type="ORF">NP165_12415</name>
</gene>
<dbReference type="SUPFAM" id="SSF53448">
    <property type="entry name" value="Nucleotide-diphospho-sugar transferases"/>
    <property type="match status" value="1"/>
</dbReference>
<dbReference type="Pfam" id="PF00535">
    <property type="entry name" value="Glycos_transf_2"/>
    <property type="match status" value="1"/>
</dbReference>
<protein>
    <submittedName>
        <fullName evidence="2">Glycosyltransferase family 2 protein</fullName>
    </submittedName>
</protein>
<dbReference type="PANTHER" id="PTHR22916:SF3">
    <property type="entry name" value="UDP-GLCNAC:BETAGAL BETA-1,3-N-ACETYLGLUCOSAMINYLTRANSFERASE-LIKE PROTEIN 1"/>
    <property type="match status" value="1"/>
</dbReference>
<sequence length="299" mass="35540">MKIDVIIPFYNKSKCIERALASIDFDYVNHVYVIDDCSEEEIDLSNWDNLSYVRNDKNSGPSYSRNKGANLSDAEYLMFLDADDYYNKSVFPILSSIIKREEVNIVSWKIKQIKNDSAMQTINQNPKVFKQDCYFYHKEKSKGNLVMTASSFCIKRSVYMNSGGFDCSIRVQEDPEFFCRISSRNQTYYFDEILSYYDISDSNSLSQRYFDSVKLPLYVKQLRYDQSIYASRLYKSEFLRYYFLSLINKSNGNYKEFLQIDYLRKFGAVKKTIIQLSSFLPSIFYRELYKLFRFIKYVR</sequence>
<keyword evidence="3" id="KW-1185">Reference proteome</keyword>
<reference evidence="2" key="1">
    <citation type="submission" date="2022-07" db="EMBL/GenBank/DDBJ databases">
        <title>Complete genome of Vibrio japonicus strain JCM 31412T and phylogenomic assessment of the Nereis clade of the genus Vibrio.</title>
        <authorList>
            <person name="Shlafstein M.D."/>
            <person name="Emsley S.A."/>
            <person name="Ushijima B."/>
            <person name="Videau P."/>
            <person name="Saw J.H."/>
        </authorList>
    </citation>
    <scope>NUCLEOTIDE SEQUENCE</scope>
    <source>
        <strain evidence="2">JCM 31412</strain>
    </source>
</reference>
<dbReference type="PANTHER" id="PTHR22916">
    <property type="entry name" value="GLYCOSYLTRANSFERASE"/>
    <property type="match status" value="1"/>
</dbReference>
<dbReference type="EMBL" id="CP102096">
    <property type="protein sequence ID" value="UUM30470.1"/>
    <property type="molecule type" value="Genomic_DNA"/>
</dbReference>
<dbReference type="InterPro" id="IPR029044">
    <property type="entry name" value="Nucleotide-diphossugar_trans"/>
</dbReference>